<dbReference type="AlphaFoldDB" id="A0ABD1B6L3"/>
<dbReference type="Pfam" id="PF03478">
    <property type="entry name" value="Beta-prop_KIB1-4"/>
    <property type="match status" value="1"/>
</dbReference>
<dbReference type="PANTHER" id="PTHR33127:SF30">
    <property type="entry name" value="F-BOX DOMAIN-CONTAINING PROTEIN"/>
    <property type="match status" value="1"/>
</dbReference>
<evidence type="ECO:0000313" key="2">
    <source>
        <dbReference type="EMBL" id="KAL1207565.1"/>
    </source>
</evidence>
<dbReference type="InterPro" id="IPR005174">
    <property type="entry name" value="KIB1-4_b-propeller"/>
</dbReference>
<comment type="caution">
    <text evidence="2">The sequence shown here is derived from an EMBL/GenBank/DDBJ whole genome shotgun (WGS) entry which is preliminary data.</text>
</comment>
<evidence type="ECO:0000313" key="3">
    <source>
        <dbReference type="Proteomes" id="UP001558713"/>
    </source>
</evidence>
<evidence type="ECO:0000259" key="1">
    <source>
        <dbReference type="Pfam" id="PF03478"/>
    </source>
</evidence>
<dbReference type="Proteomes" id="UP001558713">
    <property type="component" value="Unassembled WGS sequence"/>
</dbReference>
<dbReference type="EMBL" id="JBANAX010000473">
    <property type="protein sequence ID" value="KAL1207565.1"/>
    <property type="molecule type" value="Genomic_DNA"/>
</dbReference>
<feature type="domain" description="KIB1-4 beta-propeller" evidence="1">
    <location>
        <begin position="67"/>
        <end position="186"/>
    </location>
</feature>
<sequence>MCFPNRGNLYEFRNPFQWKLYTMNLPELANSTVCYAREGWLLVHRSSSKEIFFFNPLYFPREDIVIISTCHPGATEWITGNFLTGSKPDNDLVYVNNRFYCFNTRGGTLYSFLPSPRIWHRHTVECPYPQPYLVNKTVSLAEKKGELFLITCSNEKTMVYKLVSLQWKEMRSPAIDGLTIFVSSCNSELRTLFAWIQIDKNSSHLNSVVGSPHHFGSC</sequence>
<name>A0ABD1B6L3_CARAN</name>
<reference evidence="2 3" key="1">
    <citation type="submission" date="2024-04" db="EMBL/GenBank/DDBJ databases">
        <title>Genome assembly C_amara_ONT_v2.</title>
        <authorList>
            <person name="Yant L."/>
            <person name="Moore C."/>
            <person name="Slenker M."/>
        </authorList>
    </citation>
    <scope>NUCLEOTIDE SEQUENCE [LARGE SCALE GENOMIC DNA]</scope>
    <source>
        <tissue evidence="2">Leaf</tissue>
    </source>
</reference>
<proteinExistence type="predicted"/>
<gene>
    <name evidence="2" type="ORF">V5N11_032460</name>
</gene>
<accession>A0ABD1B6L3</accession>
<keyword evidence="3" id="KW-1185">Reference proteome</keyword>
<dbReference type="PANTHER" id="PTHR33127">
    <property type="entry name" value="TRANSMEMBRANE PROTEIN"/>
    <property type="match status" value="1"/>
</dbReference>
<protein>
    <submittedName>
        <fullName evidence="2">F-box protein</fullName>
    </submittedName>
</protein>
<organism evidence="2 3">
    <name type="scientific">Cardamine amara subsp. amara</name>
    <dbReference type="NCBI Taxonomy" id="228776"/>
    <lineage>
        <taxon>Eukaryota</taxon>
        <taxon>Viridiplantae</taxon>
        <taxon>Streptophyta</taxon>
        <taxon>Embryophyta</taxon>
        <taxon>Tracheophyta</taxon>
        <taxon>Spermatophyta</taxon>
        <taxon>Magnoliopsida</taxon>
        <taxon>eudicotyledons</taxon>
        <taxon>Gunneridae</taxon>
        <taxon>Pentapetalae</taxon>
        <taxon>rosids</taxon>
        <taxon>malvids</taxon>
        <taxon>Brassicales</taxon>
        <taxon>Brassicaceae</taxon>
        <taxon>Cardamineae</taxon>
        <taxon>Cardamine</taxon>
    </lineage>
</organism>